<accession>A0A518CYG7</accession>
<reference evidence="2 3" key="1">
    <citation type="submission" date="2019-02" db="EMBL/GenBank/DDBJ databases">
        <title>Deep-cultivation of Planctomycetes and their phenomic and genomic characterization uncovers novel biology.</title>
        <authorList>
            <person name="Wiegand S."/>
            <person name="Jogler M."/>
            <person name="Boedeker C."/>
            <person name="Pinto D."/>
            <person name="Vollmers J."/>
            <person name="Rivas-Marin E."/>
            <person name="Kohn T."/>
            <person name="Peeters S.H."/>
            <person name="Heuer A."/>
            <person name="Rast P."/>
            <person name="Oberbeckmann S."/>
            <person name="Bunk B."/>
            <person name="Jeske O."/>
            <person name="Meyerdierks A."/>
            <person name="Storesund J.E."/>
            <person name="Kallscheuer N."/>
            <person name="Luecker S."/>
            <person name="Lage O.M."/>
            <person name="Pohl T."/>
            <person name="Merkel B.J."/>
            <person name="Hornburger P."/>
            <person name="Mueller R.-W."/>
            <person name="Bruemmer F."/>
            <person name="Labrenz M."/>
            <person name="Spormann A.M."/>
            <person name="Op den Camp H."/>
            <person name="Overmann J."/>
            <person name="Amann R."/>
            <person name="Jetten M.S.M."/>
            <person name="Mascher T."/>
            <person name="Medema M.H."/>
            <person name="Devos D.P."/>
            <person name="Kaster A.-K."/>
            <person name="Ovreas L."/>
            <person name="Rohde M."/>
            <person name="Galperin M.Y."/>
            <person name="Jogler C."/>
        </authorList>
    </citation>
    <scope>NUCLEOTIDE SEQUENCE [LARGE SCALE GENOMIC DNA]</scope>
    <source>
        <strain evidence="2 3">Pla163</strain>
    </source>
</reference>
<dbReference type="Proteomes" id="UP000319342">
    <property type="component" value="Chromosome"/>
</dbReference>
<proteinExistence type="predicted"/>
<name>A0A518CYG7_9BACT</name>
<gene>
    <name evidence="2" type="ORF">Pla163_13680</name>
</gene>
<evidence type="ECO:0000313" key="2">
    <source>
        <dbReference type="EMBL" id="QDU84261.1"/>
    </source>
</evidence>
<protein>
    <recommendedName>
        <fullName evidence="1">Spore protein YkvP/CgeB glycosyl transferase-like domain-containing protein</fullName>
    </recommendedName>
</protein>
<dbReference type="RefSeq" id="WP_145185484.1">
    <property type="nucleotide sequence ID" value="NZ_CP036290.1"/>
</dbReference>
<sequence length="565" mass="61969">MQLDPERLRRLTTSVQAIERVDPRTAQRLTWPAELDHLRTDANGHLVRDWRGALLGLENGEHSVVEEARRPGEHGVWFGVGSGRGLDAALARGERFVLWEPDPSLLRLILSRTNWADAIAEDRLRIALGADLVALARRRPGGPLVVDAATAHMRAPELRLLRAGGTRPIALLVEGRLLVDGIAAALERRGVDGYQLDVERLSREELDHAVRTLAPKFAIAINETTGLAAFTADHDLPLAIWEIDPTTDSPRPLDRRTPRAQVFTYRRSHVDGFRAAGYEHVEYLPLCADPIARRPRRLLGPERVAYSAPVAFVGASMAVQARAHIERFATQLGSLRGTNQNALAADLAGVERAIAEQCEDLGTYRLPELLRQHAGAALDLWNSSPVVTESAEALLSEFVAGKKRAAAIDAVAPLAPHLWGDAGWREHLAELDPESAANVRFRGPAGNREEIERIYSGATVNIDIGRLYQNDIVTLRVFDVLACGGLCLTEHNDEVGNLFEVGVELDTWSDLDELRAKTAMYVADPARAARIGAAGRRAIEERHGLDRRLDHMLAGLVSPAWAHAA</sequence>
<dbReference type="Pfam" id="PF13524">
    <property type="entry name" value="Glyco_trans_1_2"/>
    <property type="match status" value="1"/>
</dbReference>
<dbReference type="InterPro" id="IPR055259">
    <property type="entry name" value="YkvP/CgeB_Glyco_trans-like"/>
</dbReference>
<dbReference type="EMBL" id="CP036290">
    <property type="protein sequence ID" value="QDU84261.1"/>
    <property type="molecule type" value="Genomic_DNA"/>
</dbReference>
<evidence type="ECO:0000313" key="3">
    <source>
        <dbReference type="Proteomes" id="UP000319342"/>
    </source>
</evidence>
<feature type="domain" description="Spore protein YkvP/CgeB glycosyl transferase-like" evidence="1">
    <location>
        <begin position="415"/>
        <end position="554"/>
    </location>
</feature>
<dbReference type="OrthoDB" id="7872161at2"/>
<evidence type="ECO:0000259" key="1">
    <source>
        <dbReference type="Pfam" id="PF13524"/>
    </source>
</evidence>
<organism evidence="2 3">
    <name type="scientific">Rohdeia mirabilis</name>
    <dbReference type="NCBI Taxonomy" id="2528008"/>
    <lineage>
        <taxon>Bacteria</taxon>
        <taxon>Pseudomonadati</taxon>
        <taxon>Planctomycetota</taxon>
        <taxon>Planctomycetia</taxon>
        <taxon>Planctomycetia incertae sedis</taxon>
        <taxon>Rohdeia</taxon>
    </lineage>
</organism>
<keyword evidence="3" id="KW-1185">Reference proteome</keyword>
<dbReference type="AlphaFoldDB" id="A0A518CYG7"/>